<dbReference type="Proteomes" id="UP000039865">
    <property type="component" value="Unassembled WGS sequence"/>
</dbReference>
<name>A0A078AKQ9_STYLE</name>
<dbReference type="InterPro" id="IPR056729">
    <property type="entry name" value="GMPPB_C"/>
</dbReference>
<dbReference type="Pfam" id="PF00483">
    <property type="entry name" value="NTP_transferase"/>
    <property type="match status" value="1"/>
</dbReference>
<gene>
    <name evidence="4" type="primary">Contig19833.g21034</name>
    <name evidence="4" type="ORF">STYLEM_11062</name>
</gene>
<dbReference type="PANTHER" id="PTHR22572">
    <property type="entry name" value="SUGAR-1-PHOSPHATE GUANYL TRANSFERASE"/>
    <property type="match status" value="1"/>
</dbReference>
<dbReference type="EMBL" id="CCKQ01010511">
    <property type="protein sequence ID" value="CDW82037.1"/>
    <property type="molecule type" value="Genomic_DNA"/>
</dbReference>
<protein>
    <submittedName>
        <fullName evidence="4">Mannose-1-phosphate guanylyltransferase</fullName>
    </submittedName>
</protein>
<keyword evidence="4" id="KW-0808">Transferase</keyword>
<dbReference type="OrthoDB" id="1733332at2759"/>
<feature type="domain" description="Mannose-1-phosphate guanyltransferase C-terminal" evidence="3">
    <location>
        <begin position="179"/>
        <end position="280"/>
    </location>
</feature>
<feature type="domain" description="Nucleotidyl transferase" evidence="2">
    <location>
        <begin position="3"/>
        <end position="105"/>
    </location>
</feature>
<dbReference type="SUPFAM" id="SSF51161">
    <property type="entry name" value="Trimeric LpxA-like enzymes"/>
    <property type="match status" value="1"/>
</dbReference>
<dbReference type="Pfam" id="PF25087">
    <property type="entry name" value="GMPPB_C"/>
    <property type="match status" value="1"/>
</dbReference>
<dbReference type="InterPro" id="IPR050486">
    <property type="entry name" value="Mannose-1P_guanyltransferase"/>
</dbReference>
<sequence>MGTLLTTHVAQPNKYGQIVVDNQGLIANIVEKPLVTVSNLINAGIYLFDLRALDLIILNNNHLVEDLCYPLQKIGELFAYSLRSDSYWMDIGNPSDYLKAQELYLSHQDQTILRIDKSFMISSEESDVAISQGYNLLQSDQYTDQSEPLLNPENPPLCIESKLTPLIDPQNAKRHPSLIIEPVIIDNTALVHPTSIIGPNVVIGARCYIGAGCKIQNATIMSDTVLNGYDVVKNSIVGWKNNIGKWCQIINNSNTGVDVEIKDETILDKVQVVPHIYVDQAKVDLSKNITVILI</sequence>
<comment type="similarity">
    <text evidence="1">Belongs to the transferase hexapeptide repeat family.</text>
</comment>
<dbReference type="InterPro" id="IPR029044">
    <property type="entry name" value="Nucleotide-diphossugar_trans"/>
</dbReference>
<evidence type="ECO:0000259" key="2">
    <source>
        <dbReference type="Pfam" id="PF00483"/>
    </source>
</evidence>
<keyword evidence="4" id="KW-0548">Nucleotidyltransferase</keyword>
<evidence type="ECO:0000259" key="3">
    <source>
        <dbReference type="Pfam" id="PF25087"/>
    </source>
</evidence>
<dbReference type="InterPro" id="IPR005835">
    <property type="entry name" value="NTP_transferase_dom"/>
</dbReference>
<evidence type="ECO:0000256" key="1">
    <source>
        <dbReference type="ARBA" id="ARBA00007274"/>
    </source>
</evidence>
<evidence type="ECO:0000313" key="4">
    <source>
        <dbReference type="EMBL" id="CDW82037.1"/>
    </source>
</evidence>
<dbReference type="Gene3D" id="3.90.550.10">
    <property type="entry name" value="Spore Coat Polysaccharide Biosynthesis Protein SpsA, Chain A"/>
    <property type="match status" value="1"/>
</dbReference>
<accession>A0A078AKQ9</accession>
<organism evidence="4 5">
    <name type="scientific">Stylonychia lemnae</name>
    <name type="common">Ciliate</name>
    <dbReference type="NCBI Taxonomy" id="5949"/>
    <lineage>
        <taxon>Eukaryota</taxon>
        <taxon>Sar</taxon>
        <taxon>Alveolata</taxon>
        <taxon>Ciliophora</taxon>
        <taxon>Intramacronucleata</taxon>
        <taxon>Spirotrichea</taxon>
        <taxon>Stichotrichia</taxon>
        <taxon>Sporadotrichida</taxon>
        <taxon>Oxytrichidae</taxon>
        <taxon>Stylonychinae</taxon>
        <taxon>Stylonychia</taxon>
    </lineage>
</organism>
<dbReference type="InParanoid" id="A0A078AKQ9"/>
<proteinExistence type="inferred from homology"/>
<dbReference type="Gene3D" id="2.160.10.10">
    <property type="entry name" value="Hexapeptide repeat proteins"/>
    <property type="match status" value="1"/>
</dbReference>
<dbReference type="GO" id="GO:0016779">
    <property type="term" value="F:nucleotidyltransferase activity"/>
    <property type="evidence" value="ECO:0007669"/>
    <property type="project" value="UniProtKB-KW"/>
</dbReference>
<dbReference type="InterPro" id="IPR011004">
    <property type="entry name" value="Trimer_LpxA-like_sf"/>
</dbReference>
<evidence type="ECO:0000313" key="5">
    <source>
        <dbReference type="Proteomes" id="UP000039865"/>
    </source>
</evidence>
<reference evidence="4 5" key="1">
    <citation type="submission" date="2014-06" db="EMBL/GenBank/DDBJ databases">
        <authorList>
            <person name="Swart Estienne"/>
        </authorList>
    </citation>
    <scope>NUCLEOTIDE SEQUENCE [LARGE SCALE GENOMIC DNA]</scope>
    <source>
        <strain evidence="4 5">130c</strain>
    </source>
</reference>
<dbReference type="AlphaFoldDB" id="A0A078AKQ9"/>
<keyword evidence="5" id="KW-1185">Reference proteome</keyword>
<dbReference type="SUPFAM" id="SSF53448">
    <property type="entry name" value="Nucleotide-diphospho-sugar transferases"/>
    <property type="match status" value="1"/>
</dbReference>